<evidence type="ECO:0000256" key="2">
    <source>
        <dbReference type="ARBA" id="ARBA00012438"/>
    </source>
</evidence>
<gene>
    <name evidence="9" type="ordered locus">Ctha_2486</name>
</gene>
<dbReference type="InterPro" id="IPR036890">
    <property type="entry name" value="HATPase_C_sf"/>
</dbReference>
<dbReference type="SMART" id="SM00388">
    <property type="entry name" value="HisKA"/>
    <property type="match status" value="1"/>
</dbReference>
<dbReference type="SUPFAM" id="SSF55785">
    <property type="entry name" value="PYP-like sensor domain (PAS domain)"/>
    <property type="match status" value="1"/>
</dbReference>
<dbReference type="EC" id="2.7.13.3" evidence="2"/>
<dbReference type="InterPro" id="IPR035965">
    <property type="entry name" value="PAS-like_dom_sf"/>
</dbReference>
<keyword evidence="3" id="KW-0597">Phosphoprotein</keyword>
<dbReference type="PROSITE" id="PS50112">
    <property type="entry name" value="PAS"/>
    <property type="match status" value="1"/>
</dbReference>
<dbReference type="GO" id="GO:0000155">
    <property type="term" value="F:phosphorelay sensor kinase activity"/>
    <property type="evidence" value="ECO:0007669"/>
    <property type="project" value="InterPro"/>
</dbReference>
<name>B3QXM0_CHLT3</name>
<dbReference type="SUPFAM" id="SSF47384">
    <property type="entry name" value="Homodimeric domain of signal transducing histidine kinase"/>
    <property type="match status" value="1"/>
</dbReference>
<dbReference type="PANTHER" id="PTHR43547:SF2">
    <property type="entry name" value="HYBRID SIGNAL TRANSDUCTION HISTIDINE KINASE C"/>
    <property type="match status" value="1"/>
</dbReference>
<dbReference type="Proteomes" id="UP000001208">
    <property type="component" value="Chromosome"/>
</dbReference>
<dbReference type="STRING" id="517418.Ctha_2486"/>
<dbReference type="OrthoDB" id="593752at2"/>
<dbReference type="SMART" id="SM00091">
    <property type="entry name" value="PAS"/>
    <property type="match status" value="1"/>
</dbReference>
<comment type="catalytic activity">
    <reaction evidence="1">
        <text>ATP + protein L-histidine = ADP + protein N-phospho-L-histidine.</text>
        <dbReference type="EC" id="2.7.13.3"/>
    </reaction>
</comment>
<dbReference type="Pfam" id="PF02518">
    <property type="entry name" value="HATPase_c"/>
    <property type="match status" value="1"/>
</dbReference>
<dbReference type="KEGG" id="cts:Ctha_2486"/>
<evidence type="ECO:0000259" key="7">
    <source>
        <dbReference type="PROSITE" id="PS50109"/>
    </source>
</evidence>
<dbReference type="EMBL" id="CP001100">
    <property type="protein sequence ID" value="ACF14935.1"/>
    <property type="molecule type" value="Genomic_DNA"/>
</dbReference>
<evidence type="ECO:0000256" key="3">
    <source>
        <dbReference type="ARBA" id="ARBA00022553"/>
    </source>
</evidence>
<dbReference type="Gene3D" id="3.30.450.20">
    <property type="entry name" value="PAS domain"/>
    <property type="match status" value="1"/>
</dbReference>
<dbReference type="Pfam" id="PF00512">
    <property type="entry name" value="HisKA"/>
    <property type="match status" value="1"/>
</dbReference>
<evidence type="ECO:0000256" key="6">
    <source>
        <dbReference type="SAM" id="MobiDB-lite"/>
    </source>
</evidence>
<dbReference type="NCBIfam" id="TIGR00229">
    <property type="entry name" value="sensory_box"/>
    <property type="match status" value="1"/>
</dbReference>
<dbReference type="CDD" id="cd00130">
    <property type="entry name" value="PAS"/>
    <property type="match status" value="1"/>
</dbReference>
<dbReference type="HOGENOM" id="CLU_249074_0_0_10"/>
<keyword evidence="10" id="KW-1185">Reference proteome</keyword>
<dbReference type="Gene3D" id="3.30.565.10">
    <property type="entry name" value="Histidine kinase-like ATPase, C-terminal domain"/>
    <property type="match status" value="1"/>
</dbReference>
<dbReference type="Gene3D" id="1.10.287.130">
    <property type="match status" value="1"/>
</dbReference>
<dbReference type="CDD" id="cd00082">
    <property type="entry name" value="HisKA"/>
    <property type="match status" value="1"/>
</dbReference>
<dbReference type="InterPro" id="IPR005467">
    <property type="entry name" value="His_kinase_dom"/>
</dbReference>
<dbReference type="InterPro" id="IPR000014">
    <property type="entry name" value="PAS"/>
</dbReference>
<dbReference type="GO" id="GO:0006355">
    <property type="term" value="P:regulation of DNA-templated transcription"/>
    <property type="evidence" value="ECO:0007669"/>
    <property type="project" value="InterPro"/>
</dbReference>
<dbReference type="RefSeq" id="WP_012501017.1">
    <property type="nucleotide sequence ID" value="NC_011026.1"/>
</dbReference>
<evidence type="ECO:0000313" key="9">
    <source>
        <dbReference type="EMBL" id="ACF14935.1"/>
    </source>
</evidence>
<feature type="region of interest" description="Disordered" evidence="6">
    <location>
        <begin position="1"/>
        <end position="21"/>
    </location>
</feature>
<reference evidence="9 10" key="1">
    <citation type="submission" date="2008-06" db="EMBL/GenBank/DDBJ databases">
        <title>Complete sequence of Chloroherpeton thalassium ATCC 35110.</title>
        <authorList>
            <consortium name="US DOE Joint Genome Institute"/>
            <person name="Lucas S."/>
            <person name="Copeland A."/>
            <person name="Lapidus A."/>
            <person name="Glavina del Rio T."/>
            <person name="Dalin E."/>
            <person name="Tice H."/>
            <person name="Bruce D."/>
            <person name="Goodwin L."/>
            <person name="Pitluck S."/>
            <person name="Schmutz J."/>
            <person name="Larimer F."/>
            <person name="Land M."/>
            <person name="Hauser L."/>
            <person name="Kyrpides N."/>
            <person name="Mikhailova N."/>
            <person name="Liu Z."/>
            <person name="Li T."/>
            <person name="Zhao F."/>
            <person name="Overmann J."/>
            <person name="Bryant D.A."/>
            <person name="Richardson P."/>
        </authorList>
    </citation>
    <scope>NUCLEOTIDE SEQUENCE [LARGE SCALE GENOMIC DNA]</scope>
    <source>
        <strain evidence="10">ATCC 35110 / GB-78</strain>
    </source>
</reference>
<dbReference type="SUPFAM" id="SSF55874">
    <property type="entry name" value="ATPase domain of HSP90 chaperone/DNA topoisomerase II/histidine kinase"/>
    <property type="match status" value="1"/>
</dbReference>
<evidence type="ECO:0000256" key="4">
    <source>
        <dbReference type="ARBA" id="ARBA00022679"/>
    </source>
</evidence>
<dbReference type="FunFam" id="3.30.565.10:FF:000006">
    <property type="entry name" value="Sensor histidine kinase WalK"/>
    <property type="match status" value="1"/>
</dbReference>
<dbReference type="PROSITE" id="PS50109">
    <property type="entry name" value="HIS_KIN"/>
    <property type="match status" value="1"/>
</dbReference>
<dbReference type="PRINTS" id="PR00344">
    <property type="entry name" value="BCTRLSENSOR"/>
</dbReference>
<dbReference type="SMART" id="SM00387">
    <property type="entry name" value="HATPase_c"/>
    <property type="match status" value="1"/>
</dbReference>
<dbReference type="InterPro" id="IPR003661">
    <property type="entry name" value="HisK_dim/P_dom"/>
</dbReference>
<evidence type="ECO:0000313" key="10">
    <source>
        <dbReference type="Proteomes" id="UP000001208"/>
    </source>
</evidence>
<evidence type="ECO:0000259" key="8">
    <source>
        <dbReference type="PROSITE" id="PS50112"/>
    </source>
</evidence>
<evidence type="ECO:0000256" key="5">
    <source>
        <dbReference type="ARBA" id="ARBA00022777"/>
    </source>
</evidence>
<proteinExistence type="predicted"/>
<sequence>MSDEATSPANEPEHISSEQKPIFLSNLPLSKPKEPVSENALQFPLKTVDLVSFFAELQKQEDIDKKLEYVCSELINFSESQSILILLFDGSLKIIRSYMNSMPDSGQGVLGKYYHEFFSKGSTLNPDFFSLLFTSSYQNSISYYISDEHLLQVTPVYLTSEHLSPQRHELKTGNSSGKTLFTPLYDNDRLIMGFIASIYAEPPDDINRHIATNEFIAEILERLISTEIDNLPRQEYTDFIQYSKLIDLSKRISELKTTKEIAETLCKEVTSLGEVRSASVVLYDANDNARDFFKYISPEFSEKEPLRPKAYSKNGIVPKFACEAIFMTESLRIEQSYCFSSSQLVELLNALESGMTPPETFSSPELGLKNFEEFPNNENFGLFIPIQTKHDLFGYVSLGTPAHELTPENFRDKLKILCFFISKIADHFWQVKLQAEKEEELQRTFSLREILSTLLETSSKIQSDEPLEHKLQTVVDATVDFFGLTYTAIVTFNEKLLITNAAYKIHPQSEFIISPQLFERRFKVNRPFSEKLLRGIISEPFQAGPCYVFKTGQLRKLLHGETPEFSTRQVTVLTGKPATVTNLSMSNLQDYLNGDKNVGIMIPLYGEQSKLIGMVSLGGVLLAGGILNTVDILDRFNVIAHFSKQIGQDYQLSLLEKERNKEIAENQRLNQTVSSLFEIASRITQTLSLNDKLALLCKAISSSGIESVIACLCNASGEIQFSQHYVSDHLISEFSQKVNSSFSPGNQIHIEPYIKLFDSPDLKLGQLSIYCADLKDIQDNENDDPLAVFDTLPNDFEEPLPPGSEDLTEGQRNLIKLLRAKGSALQGRFTLAVPIYRGTHDANDLFGILILGQFADEIDFDSAQKRFIAIDLFVKTVRADITNYLLNQTLTEESAKLRRKNLFIETLLEVNVTLSQPISIHERIKSVCEKSAANSAFSSVSAVIVDNSNYAITEFFQAVNPQSQQYGAGKNNVDSFRENGVLNREFLSLAFSEENKISNSYCFSYNQLLAKLSPEGADSSELILNGEQLLARNELIVKHQELPADSAFDIFCSNENREMQPAAVFIPMHTLNGEFFGFIALGKLLPDIEKTKDDVLEEIHLIELLVSSLAGNLENTKLTLSLARWDAKFRNLAENVEYGIMLIDPEGQIEYLNSFMKKVLNYRDKDMLGKSFFDFVHPDYVAESKTQFDHALLRDNDFNAEEPSREYELELYAASKESIPFQVTTTPQYIVSAAGNLALEGVFSILVDLRRIRALQRKQKELDTIRNNFFAMVVHDMKVPLSAIYGYSDMLKNFNPQTVDPEYFEEIMSRIHLSAGNINRLVQEILDFSKYESKMVSLNKQRHSLVLCIDLVLDQSQHDLQKKQITVRRNVGSSDFYFSFDFDKLVRVFTNLFSNAIKFSKPESTIDLIIRHEVYDNKPYALVSIKDEGEGIPEEEVELIFDAYKQAQSKHGSRGTGLGLSITKQIVELHGGEIWAESELDVGTTFHFYLPM</sequence>
<accession>B3QXM0</accession>
<dbReference type="eggNOG" id="COG2205">
    <property type="taxonomic scope" value="Bacteria"/>
</dbReference>
<organism evidence="9 10">
    <name type="scientific">Chloroherpeton thalassium (strain ATCC 35110 / GB-78)</name>
    <dbReference type="NCBI Taxonomy" id="517418"/>
    <lineage>
        <taxon>Bacteria</taxon>
        <taxon>Pseudomonadati</taxon>
        <taxon>Chlorobiota</taxon>
        <taxon>Chlorobiia</taxon>
        <taxon>Chlorobiales</taxon>
        <taxon>Chloroherpetonaceae</taxon>
        <taxon>Chloroherpeton</taxon>
    </lineage>
</organism>
<dbReference type="InterPro" id="IPR013767">
    <property type="entry name" value="PAS_fold"/>
</dbReference>
<protein>
    <recommendedName>
        <fullName evidence="2">histidine kinase</fullName>
        <ecNumber evidence="2">2.7.13.3</ecNumber>
    </recommendedName>
</protein>
<dbReference type="InterPro" id="IPR004358">
    <property type="entry name" value="Sig_transdc_His_kin-like_C"/>
</dbReference>
<dbReference type="InterPro" id="IPR036097">
    <property type="entry name" value="HisK_dim/P_sf"/>
</dbReference>
<dbReference type="InterPro" id="IPR003594">
    <property type="entry name" value="HATPase_dom"/>
</dbReference>
<keyword evidence="5 9" id="KW-0418">Kinase</keyword>
<feature type="domain" description="Histidine kinase" evidence="7">
    <location>
        <begin position="1272"/>
        <end position="1492"/>
    </location>
</feature>
<dbReference type="Pfam" id="PF00989">
    <property type="entry name" value="PAS"/>
    <property type="match status" value="1"/>
</dbReference>
<feature type="domain" description="PAS" evidence="8">
    <location>
        <begin position="1125"/>
        <end position="1195"/>
    </location>
</feature>
<evidence type="ECO:0000256" key="1">
    <source>
        <dbReference type="ARBA" id="ARBA00000085"/>
    </source>
</evidence>
<dbReference type="eggNOG" id="COG3829">
    <property type="taxonomic scope" value="Bacteria"/>
</dbReference>
<dbReference type="PANTHER" id="PTHR43547">
    <property type="entry name" value="TWO-COMPONENT HISTIDINE KINASE"/>
    <property type="match status" value="1"/>
</dbReference>
<keyword evidence="4" id="KW-0808">Transferase</keyword>